<feature type="compositionally biased region" description="Polar residues" evidence="1">
    <location>
        <begin position="540"/>
        <end position="552"/>
    </location>
</feature>
<feature type="non-terminal residue" evidence="2">
    <location>
        <position position="1"/>
    </location>
</feature>
<protein>
    <submittedName>
        <fullName evidence="2">Uncharacterized protein</fullName>
    </submittedName>
</protein>
<feature type="compositionally biased region" description="Basic and acidic residues" evidence="1">
    <location>
        <begin position="613"/>
        <end position="622"/>
    </location>
</feature>
<evidence type="ECO:0000313" key="2">
    <source>
        <dbReference type="EMBL" id="KAA6369938.1"/>
    </source>
</evidence>
<organism evidence="2 3">
    <name type="scientific">Streblomastix strix</name>
    <dbReference type="NCBI Taxonomy" id="222440"/>
    <lineage>
        <taxon>Eukaryota</taxon>
        <taxon>Metamonada</taxon>
        <taxon>Preaxostyla</taxon>
        <taxon>Oxymonadida</taxon>
        <taxon>Streblomastigidae</taxon>
        <taxon>Streblomastix</taxon>
    </lineage>
</organism>
<gene>
    <name evidence="2" type="ORF">EZS28_034535</name>
</gene>
<name>A0A5J4UGW5_9EUKA</name>
<comment type="caution">
    <text evidence="2">The sequence shown here is derived from an EMBL/GenBank/DDBJ whole genome shotgun (WGS) entry which is preliminary data.</text>
</comment>
<feature type="compositionally biased region" description="Low complexity" evidence="1">
    <location>
        <begin position="475"/>
        <end position="486"/>
    </location>
</feature>
<evidence type="ECO:0000313" key="3">
    <source>
        <dbReference type="Proteomes" id="UP000324800"/>
    </source>
</evidence>
<feature type="region of interest" description="Disordered" evidence="1">
    <location>
        <begin position="475"/>
        <end position="622"/>
    </location>
</feature>
<evidence type="ECO:0000256" key="1">
    <source>
        <dbReference type="SAM" id="MobiDB-lite"/>
    </source>
</evidence>
<feature type="compositionally biased region" description="Low complexity" evidence="1">
    <location>
        <begin position="565"/>
        <end position="599"/>
    </location>
</feature>
<dbReference type="Proteomes" id="UP000324800">
    <property type="component" value="Unassembled WGS sequence"/>
</dbReference>
<dbReference type="EMBL" id="SNRW01015879">
    <property type="protein sequence ID" value="KAA6369938.1"/>
    <property type="molecule type" value="Genomic_DNA"/>
</dbReference>
<sequence>RKTQELLRISQQFGQKSDQFIAGLSSPDPFINLTTFEDLFNQSNDFEDQKLIFLLDHNITLQMGQAISRCESEFKPNSELSKYGQSFYRGQSETIFEADKKIKLQKVRQYFCYLITIFMDALTGTKNGEDRKKQILDTPFLEITEELVNIIDPDYYDVKKEHLEALEATIQSFSSREVERLVKQKELLIRISKTAQFYNKQNRQIIILAVKIIASVAFHGIKLSEDDQYQIIYGNEYSQMILQAAQGEIIRLQRTKAHPFQEDWEKSGLITTLMSILANQISVLDITSTLHRSSETDPDSDVEQLLYTRLACFACLTLFHNGQQLLAVHQQSIDALADEIYPERLGRSLVAYNQSPQHRVMLEKRLADASIAIVALSYILRLPSNHIYKDINIITGNLEKYMNLSKYFPSTDVNSALTLLIVLSQTLTNPTKIQALMCGPAIQRIREVQNKRKELNVIEKLNIIDILLIQQGSQQRQSPQPFPSIQRNQSPPSFPSIKKISPSPEQQQQQQQQGIIPSIKQQQQVPPPPLVSRSPPAQPNQFGSNPILNMKQSPHPIDNQRIRRSPSPSSQQISMKGPPNSSPPGQQQVQIPITQQQQPSKYPTGPGQFKPTDMTKKEGGQQ</sequence>
<proteinExistence type="predicted"/>
<feature type="compositionally biased region" description="Low complexity" evidence="1">
    <location>
        <begin position="495"/>
        <end position="524"/>
    </location>
</feature>
<reference evidence="2 3" key="1">
    <citation type="submission" date="2019-03" db="EMBL/GenBank/DDBJ databases">
        <title>Single cell metagenomics reveals metabolic interactions within the superorganism composed of flagellate Streblomastix strix and complex community of Bacteroidetes bacteria on its surface.</title>
        <authorList>
            <person name="Treitli S.C."/>
            <person name="Kolisko M."/>
            <person name="Husnik F."/>
            <person name="Keeling P."/>
            <person name="Hampl V."/>
        </authorList>
    </citation>
    <scope>NUCLEOTIDE SEQUENCE [LARGE SCALE GENOMIC DNA]</scope>
    <source>
        <strain evidence="2">ST1C</strain>
    </source>
</reference>
<dbReference type="AlphaFoldDB" id="A0A5J4UGW5"/>
<accession>A0A5J4UGW5</accession>